<dbReference type="AlphaFoldDB" id="A0A9R1VHX6"/>
<protein>
    <submittedName>
        <fullName evidence="2">Uncharacterized protein</fullName>
    </submittedName>
</protein>
<accession>A0A9R1VHX6</accession>
<evidence type="ECO:0000256" key="1">
    <source>
        <dbReference type="SAM" id="Phobius"/>
    </source>
</evidence>
<evidence type="ECO:0000313" key="2">
    <source>
        <dbReference type="EMBL" id="KAJ0206510.1"/>
    </source>
</evidence>
<sequence length="114" mass="13300">MYLFGKSGELKIGRILLHVGNIARYYYLILPNIMYLTLSNVCNVSILTRNIISIAGLKPLCLTYLFYIGFIHTYKNEVFYFEAIPLNGIYEVKLYSSLKIFLYNMVKTKYSNMI</sequence>
<evidence type="ECO:0000313" key="3">
    <source>
        <dbReference type="Proteomes" id="UP000235145"/>
    </source>
</evidence>
<keyword evidence="3" id="KW-1185">Reference proteome</keyword>
<gene>
    <name evidence="2" type="ORF">LSAT_V11C500259030</name>
</gene>
<keyword evidence="1" id="KW-1133">Transmembrane helix</keyword>
<dbReference type="EMBL" id="NBSK02000005">
    <property type="protein sequence ID" value="KAJ0206510.1"/>
    <property type="molecule type" value="Genomic_DNA"/>
</dbReference>
<feature type="transmembrane region" description="Helical" evidence="1">
    <location>
        <begin position="50"/>
        <end position="70"/>
    </location>
</feature>
<dbReference type="Proteomes" id="UP000235145">
    <property type="component" value="Unassembled WGS sequence"/>
</dbReference>
<keyword evidence="1" id="KW-0812">Transmembrane</keyword>
<reference evidence="2 3" key="1">
    <citation type="journal article" date="2017" name="Nat. Commun.">
        <title>Genome assembly with in vitro proximity ligation data and whole-genome triplication in lettuce.</title>
        <authorList>
            <person name="Reyes-Chin-Wo S."/>
            <person name="Wang Z."/>
            <person name="Yang X."/>
            <person name="Kozik A."/>
            <person name="Arikit S."/>
            <person name="Song C."/>
            <person name="Xia L."/>
            <person name="Froenicke L."/>
            <person name="Lavelle D.O."/>
            <person name="Truco M.J."/>
            <person name="Xia R."/>
            <person name="Zhu S."/>
            <person name="Xu C."/>
            <person name="Xu H."/>
            <person name="Xu X."/>
            <person name="Cox K."/>
            <person name="Korf I."/>
            <person name="Meyers B.C."/>
            <person name="Michelmore R.W."/>
        </authorList>
    </citation>
    <scope>NUCLEOTIDE SEQUENCE [LARGE SCALE GENOMIC DNA]</scope>
    <source>
        <strain evidence="3">cv. Salinas</strain>
        <tissue evidence="2">Seedlings</tissue>
    </source>
</reference>
<proteinExistence type="predicted"/>
<name>A0A9R1VHX6_LACSA</name>
<organism evidence="2 3">
    <name type="scientific">Lactuca sativa</name>
    <name type="common">Garden lettuce</name>
    <dbReference type="NCBI Taxonomy" id="4236"/>
    <lineage>
        <taxon>Eukaryota</taxon>
        <taxon>Viridiplantae</taxon>
        <taxon>Streptophyta</taxon>
        <taxon>Embryophyta</taxon>
        <taxon>Tracheophyta</taxon>
        <taxon>Spermatophyta</taxon>
        <taxon>Magnoliopsida</taxon>
        <taxon>eudicotyledons</taxon>
        <taxon>Gunneridae</taxon>
        <taxon>Pentapetalae</taxon>
        <taxon>asterids</taxon>
        <taxon>campanulids</taxon>
        <taxon>Asterales</taxon>
        <taxon>Asteraceae</taxon>
        <taxon>Cichorioideae</taxon>
        <taxon>Cichorieae</taxon>
        <taxon>Lactucinae</taxon>
        <taxon>Lactuca</taxon>
    </lineage>
</organism>
<keyword evidence="1" id="KW-0472">Membrane</keyword>
<comment type="caution">
    <text evidence="2">The sequence shown here is derived from an EMBL/GenBank/DDBJ whole genome shotgun (WGS) entry which is preliminary data.</text>
</comment>